<evidence type="ECO:0000256" key="1">
    <source>
        <dbReference type="SAM" id="MobiDB-lite"/>
    </source>
</evidence>
<keyword evidence="3" id="KW-0560">Oxidoreductase</keyword>
<dbReference type="Proteomes" id="UP001550603">
    <property type="component" value="Unassembled WGS sequence"/>
</dbReference>
<accession>A0ABV2Y9C9</accession>
<dbReference type="EMBL" id="JBEYBN010000130">
    <property type="protein sequence ID" value="MEU2272862.1"/>
    <property type="molecule type" value="Genomic_DNA"/>
</dbReference>
<dbReference type="PANTHER" id="PTHR43422">
    <property type="entry name" value="THIAMINE THIAZOLE SYNTHASE"/>
    <property type="match status" value="1"/>
</dbReference>
<dbReference type="Pfam" id="PF01494">
    <property type="entry name" value="FAD_binding_3"/>
    <property type="match status" value="1"/>
</dbReference>
<keyword evidence="4" id="KW-1185">Reference proteome</keyword>
<sequence>MAETAPRTQETVHGVVLGGGLAGVLAARALRDHVDKVTVIERDTYPDRPEPRKGVPQGRHAHILWSGGAEAIEALLPGTLDRLRTAGAHRIGVKQDMVLYSAYGWQHRFPASHYALTCSRPLLDGTVRDAALNDPRIEVLQGTEAQGLLGDRERVTGARVRTPDGTTRDLPADLVVDATGRGSRLKHWLTTLGLPPATEESVDTGLTYATRVFRAPTGAPRPFPVVSVYADHRTGRPGRNGLLLPIEGDRWIITLSGTRGGEPTTDEDHFVDFARALRHPLIADLIDAADPLTPVRTTRSTLNRRLHLDRLARRPEGLVALGDCVVSLNPIHGHGMSVAARSAHALETCLRRAGGLKPGLARTAQQAIAAAADAPWLLSASQDLCYPDNRADVSDPRLTTLAAQRQGFADLVTSTSLVNQRVCDALTAVTTLTAPLAHLETPEFLTALRQGPARPPLSAPPLNAAEAAVLRRTP</sequence>
<evidence type="ECO:0000313" key="4">
    <source>
        <dbReference type="Proteomes" id="UP001550603"/>
    </source>
</evidence>
<comment type="caution">
    <text evidence="3">The sequence shown here is derived from an EMBL/GenBank/DDBJ whole genome shotgun (WGS) entry which is preliminary data.</text>
</comment>
<proteinExistence type="predicted"/>
<organism evidence="3 4">
    <name type="scientific">Streptomyces olindensis</name>
    <dbReference type="NCBI Taxonomy" id="358823"/>
    <lineage>
        <taxon>Bacteria</taxon>
        <taxon>Bacillati</taxon>
        <taxon>Actinomycetota</taxon>
        <taxon>Actinomycetes</taxon>
        <taxon>Kitasatosporales</taxon>
        <taxon>Streptomycetaceae</taxon>
        <taxon>Streptomyces</taxon>
    </lineage>
</organism>
<reference evidence="3 4" key="1">
    <citation type="submission" date="2024-06" db="EMBL/GenBank/DDBJ databases">
        <title>The Natural Products Discovery Center: Release of the First 8490 Sequenced Strains for Exploring Actinobacteria Biosynthetic Diversity.</title>
        <authorList>
            <person name="Kalkreuter E."/>
            <person name="Kautsar S.A."/>
            <person name="Yang D."/>
            <person name="Bader C.D."/>
            <person name="Teijaro C.N."/>
            <person name="Fluegel L."/>
            <person name="Davis C.M."/>
            <person name="Simpson J.R."/>
            <person name="Lauterbach L."/>
            <person name="Steele A.D."/>
            <person name="Gui C."/>
            <person name="Meng S."/>
            <person name="Li G."/>
            <person name="Viehrig K."/>
            <person name="Ye F."/>
            <person name="Su P."/>
            <person name="Kiefer A.F."/>
            <person name="Nichols A."/>
            <person name="Cepeda A.J."/>
            <person name="Yan W."/>
            <person name="Fan B."/>
            <person name="Jiang Y."/>
            <person name="Adhikari A."/>
            <person name="Zheng C.-J."/>
            <person name="Schuster L."/>
            <person name="Cowan T.M."/>
            <person name="Smanski M.J."/>
            <person name="Chevrette M.G."/>
            <person name="De Carvalho L.P.S."/>
            <person name="Shen B."/>
        </authorList>
    </citation>
    <scope>NUCLEOTIDE SEQUENCE [LARGE SCALE GENOMIC DNA]</scope>
    <source>
        <strain evidence="3 4">NPDC019583</strain>
    </source>
</reference>
<gene>
    <name evidence="3" type="ORF">ABZ568_41755</name>
</gene>
<dbReference type="SUPFAM" id="SSF51905">
    <property type="entry name" value="FAD/NAD(P)-binding domain"/>
    <property type="match status" value="1"/>
</dbReference>
<protein>
    <submittedName>
        <fullName evidence="3">FAD-dependent monooxygenase</fullName>
    </submittedName>
</protein>
<dbReference type="InterPro" id="IPR036188">
    <property type="entry name" value="FAD/NAD-bd_sf"/>
</dbReference>
<keyword evidence="3" id="KW-0503">Monooxygenase</keyword>
<dbReference type="RefSeq" id="WP_359795053.1">
    <property type="nucleotide sequence ID" value="NZ_JBEYBN010000130.1"/>
</dbReference>
<dbReference type="PANTHER" id="PTHR43422:SF3">
    <property type="entry name" value="THIAMINE THIAZOLE SYNTHASE"/>
    <property type="match status" value="1"/>
</dbReference>
<evidence type="ECO:0000259" key="2">
    <source>
        <dbReference type="Pfam" id="PF01494"/>
    </source>
</evidence>
<name>A0ABV2Y9C9_9ACTN</name>
<feature type="region of interest" description="Disordered" evidence="1">
    <location>
        <begin position="450"/>
        <end position="474"/>
    </location>
</feature>
<feature type="domain" description="FAD-binding" evidence="2">
    <location>
        <begin position="15"/>
        <end position="350"/>
    </location>
</feature>
<evidence type="ECO:0000313" key="3">
    <source>
        <dbReference type="EMBL" id="MEU2272862.1"/>
    </source>
</evidence>
<dbReference type="InterPro" id="IPR002938">
    <property type="entry name" value="FAD-bd"/>
</dbReference>
<dbReference type="GO" id="GO:0004497">
    <property type="term" value="F:monooxygenase activity"/>
    <property type="evidence" value="ECO:0007669"/>
    <property type="project" value="UniProtKB-KW"/>
</dbReference>
<dbReference type="Gene3D" id="3.50.50.60">
    <property type="entry name" value="FAD/NAD(P)-binding domain"/>
    <property type="match status" value="1"/>
</dbReference>